<evidence type="ECO:0000256" key="6">
    <source>
        <dbReference type="ARBA" id="ARBA00023316"/>
    </source>
</evidence>
<feature type="transmembrane region" description="Helical" evidence="7">
    <location>
        <begin position="9"/>
        <end position="28"/>
    </location>
</feature>
<proteinExistence type="inferred from homology"/>
<evidence type="ECO:0000256" key="4">
    <source>
        <dbReference type="ARBA" id="ARBA00023136"/>
    </source>
</evidence>
<dbReference type="GO" id="GO:0008932">
    <property type="term" value="F:lytic endotransglycosylase activity"/>
    <property type="evidence" value="ECO:0007669"/>
    <property type="project" value="UniProtKB-UniRule"/>
</dbReference>
<dbReference type="AlphaFoldDB" id="A0A931LRP4"/>
<keyword evidence="5 7" id="KW-0456">Lyase</keyword>
<dbReference type="PANTHER" id="PTHR30518:SF2">
    <property type="entry name" value="ENDOLYTIC MUREIN TRANSGLYCOSYLASE"/>
    <property type="match status" value="1"/>
</dbReference>
<organism evidence="8 9">
    <name type="scientific">Fimbriimonas ginsengisoli</name>
    <dbReference type="NCBI Taxonomy" id="1005039"/>
    <lineage>
        <taxon>Bacteria</taxon>
        <taxon>Bacillati</taxon>
        <taxon>Armatimonadota</taxon>
        <taxon>Fimbriimonadia</taxon>
        <taxon>Fimbriimonadales</taxon>
        <taxon>Fimbriimonadaceae</taxon>
        <taxon>Fimbriimonas</taxon>
    </lineage>
</organism>
<evidence type="ECO:0000313" key="9">
    <source>
        <dbReference type="Proteomes" id="UP000727962"/>
    </source>
</evidence>
<evidence type="ECO:0000313" key="8">
    <source>
        <dbReference type="EMBL" id="MBI1756152.1"/>
    </source>
</evidence>
<accession>A0A931LRP4</accession>
<dbReference type="CDD" id="cd08010">
    <property type="entry name" value="MltG_like"/>
    <property type="match status" value="1"/>
</dbReference>
<name>A0A931LRP4_FIMGI</name>
<dbReference type="Pfam" id="PF02618">
    <property type="entry name" value="YceG"/>
    <property type="match status" value="1"/>
</dbReference>
<dbReference type="EC" id="4.2.2.29" evidence="7"/>
<dbReference type="GO" id="GO:0009252">
    <property type="term" value="P:peptidoglycan biosynthetic process"/>
    <property type="evidence" value="ECO:0007669"/>
    <property type="project" value="UniProtKB-UniRule"/>
</dbReference>
<dbReference type="GO" id="GO:0071555">
    <property type="term" value="P:cell wall organization"/>
    <property type="evidence" value="ECO:0007669"/>
    <property type="project" value="UniProtKB-KW"/>
</dbReference>
<comment type="catalytic activity">
    <reaction evidence="7">
        <text>a peptidoglycan chain = a peptidoglycan chain with N-acetyl-1,6-anhydromuramyl-[peptide] at the reducing end + a peptidoglycan chain with N-acetylglucosamine at the non-reducing end.</text>
        <dbReference type="EC" id="4.2.2.29"/>
    </reaction>
</comment>
<dbReference type="HAMAP" id="MF_02065">
    <property type="entry name" value="MltG"/>
    <property type="match status" value="1"/>
</dbReference>
<dbReference type="Proteomes" id="UP000727962">
    <property type="component" value="Unassembled WGS sequence"/>
</dbReference>
<keyword evidence="6 7" id="KW-0961">Cell wall biogenesis/degradation</keyword>
<gene>
    <name evidence="7 8" type="primary">mltG</name>
    <name evidence="8" type="ORF">HYR64_03495</name>
</gene>
<comment type="caution">
    <text evidence="8">The sequence shown here is derived from an EMBL/GenBank/DDBJ whole genome shotgun (WGS) entry which is preliminary data.</text>
</comment>
<dbReference type="GO" id="GO:0005886">
    <property type="term" value="C:plasma membrane"/>
    <property type="evidence" value="ECO:0007669"/>
    <property type="project" value="UniProtKB-SubCell"/>
</dbReference>
<keyword evidence="4 7" id="KW-0472">Membrane</keyword>
<evidence type="ECO:0000256" key="5">
    <source>
        <dbReference type="ARBA" id="ARBA00023239"/>
    </source>
</evidence>
<comment type="similarity">
    <text evidence="7">Belongs to the transglycosylase MltG family.</text>
</comment>
<dbReference type="Gene3D" id="3.30.1490.480">
    <property type="entry name" value="Endolytic murein transglycosylase"/>
    <property type="match status" value="1"/>
</dbReference>
<dbReference type="InterPro" id="IPR003770">
    <property type="entry name" value="MLTG-like"/>
</dbReference>
<comment type="subcellular location">
    <subcellularLocation>
        <location evidence="7">Cell membrane</location>
        <topology evidence="7">Single-pass membrane protein</topology>
    </subcellularLocation>
</comment>
<feature type="site" description="Important for catalytic activity" evidence="7">
    <location>
        <position position="215"/>
    </location>
</feature>
<keyword evidence="2 7" id="KW-0812">Transmembrane</keyword>
<evidence type="ECO:0000256" key="2">
    <source>
        <dbReference type="ARBA" id="ARBA00022692"/>
    </source>
</evidence>
<dbReference type="PANTHER" id="PTHR30518">
    <property type="entry name" value="ENDOLYTIC MUREIN TRANSGLYCOSYLASE"/>
    <property type="match status" value="1"/>
</dbReference>
<keyword evidence="3 7" id="KW-1133">Transmembrane helix</keyword>
<sequence length="336" mass="37685">MKRRRVKRTILVVVGLVLGIGVGGFYWLRRETAPVSAGPPFYIRFESRMRLGAVLRELQTRGAIRNAGAVRIYAWITRRSAVVGAGTYQIRPGLTADQLLKTLGSPIRQLVRLSETRWASQNGALLEQRLVTPAKDYIALVRQPAAFKRLVSFPIEGDSLEGYLFPDTYDLPPLLGAKETILRQLRAFEEKVWKPLGKPKNLRHRLIVASIVQLEVAREDERPLVAGVIENRLARKIPLQIDATVLYAENRWGALATKELHSVDSPYNTYEHTGLPPGPICSPGLKSIQAALHPARHDYIFYVALPDGRHIFARTADEHARNVALRRAAVAQEAFR</sequence>
<protein>
    <recommendedName>
        <fullName evidence="7">Endolytic murein transglycosylase</fullName>
        <ecNumber evidence="7">4.2.2.29</ecNumber>
    </recommendedName>
    <alternativeName>
        <fullName evidence="7">Peptidoglycan lytic transglycosylase</fullName>
    </alternativeName>
    <alternativeName>
        <fullName evidence="7">Peptidoglycan polymerization terminase</fullName>
    </alternativeName>
</protein>
<keyword evidence="1 7" id="KW-1003">Cell membrane</keyword>
<evidence type="ECO:0000256" key="1">
    <source>
        <dbReference type="ARBA" id="ARBA00022475"/>
    </source>
</evidence>
<dbReference type="Gene3D" id="3.30.160.60">
    <property type="entry name" value="Classic Zinc Finger"/>
    <property type="match status" value="1"/>
</dbReference>
<comment type="function">
    <text evidence="7">Functions as a peptidoglycan terminase that cleaves nascent peptidoglycan strands endolytically to terminate their elongation.</text>
</comment>
<dbReference type="NCBIfam" id="TIGR00247">
    <property type="entry name" value="endolytic transglycosylase MltG"/>
    <property type="match status" value="1"/>
</dbReference>
<evidence type="ECO:0000256" key="7">
    <source>
        <dbReference type="HAMAP-Rule" id="MF_02065"/>
    </source>
</evidence>
<evidence type="ECO:0000256" key="3">
    <source>
        <dbReference type="ARBA" id="ARBA00022989"/>
    </source>
</evidence>
<reference evidence="8" key="1">
    <citation type="submission" date="2020-07" db="EMBL/GenBank/DDBJ databases">
        <title>Huge and variable diversity of episymbiotic CPR bacteria and DPANN archaea in groundwater ecosystems.</title>
        <authorList>
            <person name="He C.Y."/>
            <person name="Keren R."/>
            <person name="Whittaker M."/>
            <person name="Farag I.F."/>
            <person name="Doudna J."/>
            <person name="Cate J.H.D."/>
            <person name="Banfield J.F."/>
        </authorList>
    </citation>
    <scope>NUCLEOTIDE SEQUENCE</scope>
    <source>
        <strain evidence="8">NC_groundwater_17_Pr7_B-0.1um_64_12</strain>
    </source>
</reference>
<dbReference type="EMBL" id="JACOSL010000023">
    <property type="protein sequence ID" value="MBI1756152.1"/>
    <property type="molecule type" value="Genomic_DNA"/>
</dbReference>